<accession>A0AAV9AHS7</accession>
<reference evidence="1" key="2">
    <citation type="submission" date="2023-06" db="EMBL/GenBank/DDBJ databases">
        <authorList>
            <person name="Ma L."/>
            <person name="Liu K.-W."/>
            <person name="Li Z."/>
            <person name="Hsiao Y.-Y."/>
            <person name="Qi Y."/>
            <person name="Fu T."/>
            <person name="Tang G."/>
            <person name="Zhang D."/>
            <person name="Sun W.-H."/>
            <person name="Liu D.-K."/>
            <person name="Li Y."/>
            <person name="Chen G.-Z."/>
            <person name="Liu X.-D."/>
            <person name="Liao X.-Y."/>
            <person name="Jiang Y.-T."/>
            <person name="Yu X."/>
            <person name="Hao Y."/>
            <person name="Huang J."/>
            <person name="Zhao X.-W."/>
            <person name="Ke S."/>
            <person name="Chen Y.-Y."/>
            <person name="Wu W.-L."/>
            <person name="Hsu J.-L."/>
            <person name="Lin Y.-F."/>
            <person name="Huang M.-D."/>
            <person name="Li C.-Y."/>
            <person name="Huang L."/>
            <person name="Wang Z.-W."/>
            <person name="Zhao X."/>
            <person name="Zhong W.-Y."/>
            <person name="Peng D.-H."/>
            <person name="Ahmad S."/>
            <person name="Lan S."/>
            <person name="Zhang J.-S."/>
            <person name="Tsai W.-C."/>
            <person name="Van De Peer Y."/>
            <person name="Liu Z.-J."/>
        </authorList>
    </citation>
    <scope>NUCLEOTIDE SEQUENCE</scope>
    <source>
        <strain evidence="1">SCP</strain>
        <tissue evidence="1">Leaves</tissue>
    </source>
</reference>
<evidence type="ECO:0000313" key="1">
    <source>
        <dbReference type="EMBL" id="KAK1263681.1"/>
    </source>
</evidence>
<sequence length="115" mass="13105">MGSMFDTEDSDFVSLAVLLCTASLTRSVANFMKIMCSQEIYRWAVFVLLRSSTKLEWLSLRLYVQCNRYAMMEMGVDSPELPTGMLSNFHLKRCESFSVSYQSILISCSIIVECV</sequence>
<dbReference type="AlphaFoldDB" id="A0AAV9AHS7"/>
<dbReference type="Proteomes" id="UP001179952">
    <property type="component" value="Unassembled WGS sequence"/>
</dbReference>
<proteinExistence type="predicted"/>
<protein>
    <submittedName>
        <fullName evidence="1">Poly [ADP-ribose] polymerase 3</fullName>
    </submittedName>
</protein>
<dbReference type="EMBL" id="JAUJYN010000009">
    <property type="protein sequence ID" value="KAK1263681.1"/>
    <property type="molecule type" value="Genomic_DNA"/>
</dbReference>
<gene>
    <name evidence="1" type="ORF">QJS04_geneDACA008465</name>
</gene>
<evidence type="ECO:0000313" key="2">
    <source>
        <dbReference type="Proteomes" id="UP001179952"/>
    </source>
</evidence>
<comment type="caution">
    <text evidence="1">The sequence shown here is derived from an EMBL/GenBank/DDBJ whole genome shotgun (WGS) entry which is preliminary data.</text>
</comment>
<name>A0AAV9AHS7_ACOGR</name>
<keyword evidence="2" id="KW-1185">Reference proteome</keyword>
<reference evidence="1" key="1">
    <citation type="journal article" date="2023" name="Nat. Commun.">
        <title>Diploid and tetraploid genomes of Acorus and the evolution of monocots.</title>
        <authorList>
            <person name="Ma L."/>
            <person name="Liu K.W."/>
            <person name="Li Z."/>
            <person name="Hsiao Y.Y."/>
            <person name="Qi Y."/>
            <person name="Fu T."/>
            <person name="Tang G.D."/>
            <person name="Zhang D."/>
            <person name="Sun W.H."/>
            <person name="Liu D.K."/>
            <person name="Li Y."/>
            <person name="Chen G.Z."/>
            <person name="Liu X.D."/>
            <person name="Liao X.Y."/>
            <person name="Jiang Y.T."/>
            <person name="Yu X."/>
            <person name="Hao Y."/>
            <person name="Huang J."/>
            <person name="Zhao X.W."/>
            <person name="Ke S."/>
            <person name="Chen Y.Y."/>
            <person name="Wu W.L."/>
            <person name="Hsu J.L."/>
            <person name="Lin Y.F."/>
            <person name="Huang M.D."/>
            <person name="Li C.Y."/>
            <person name="Huang L."/>
            <person name="Wang Z.W."/>
            <person name="Zhao X."/>
            <person name="Zhong W.Y."/>
            <person name="Peng D.H."/>
            <person name="Ahmad S."/>
            <person name="Lan S."/>
            <person name="Zhang J.S."/>
            <person name="Tsai W.C."/>
            <person name="Van de Peer Y."/>
            <person name="Liu Z.J."/>
        </authorList>
    </citation>
    <scope>NUCLEOTIDE SEQUENCE</scope>
    <source>
        <strain evidence="1">SCP</strain>
    </source>
</reference>
<organism evidence="1 2">
    <name type="scientific">Acorus gramineus</name>
    <name type="common">Dwarf sweet flag</name>
    <dbReference type="NCBI Taxonomy" id="55184"/>
    <lineage>
        <taxon>Eukaryota</taxon>
        <taxon>Viridiplantae</taxon>
        <taxon>Streptophyta</taxon>
        <taxon>Embryophyta</taxon>
        <taxon>Tracheophyta</taxon>
        <taxon>Spermatophyta</taxon>
        <taxon>Magnoliopsida</taxon>
        <taxon>Liliopsida</taxon>
        <taxon>Acoraceae</taxon>
        <taxon>Acorus</taxon>
    </lineage>
</organism>